<keyword evidence="2" id="KW-1185">Reference proteome</keyword>
<comment type="caution">
    <text evidence="1">The sequence shown here is derived from an EMBL/GenBank/DDBJ whole genome shotgun (WGS) entry which is preliminary data.</text>
</comment>
<evidence type="ECO:0008006" key="3">
    <source>
        <dbReference type="Google" id="ProtNLM"/>
    </source>
</evidence>
<proteinExistence type="predicted"/>
<protein>
    <recommendedName>
        <fullName evidence="3">Integrase</fullName>
    </recommendedName>
</protein>
<accession>A0ABW9EMV6</accession>
<evidence type="ECO:0000313" key="1">
    <source>
        <dbReference type="EMBL" id="MFM0720412.1"/>
    </source>
</evidence>
<gene>
    <name evidence="1" type="ORF">PQQ73_29270</name>
</gene>
<reference evidence="1 2" key="1">
    <citation type="journal article" date="2024" name="Chem. Sci.">
        <title>Discovery of megapolipeptins by genome mining of a Burkholderiales bacteria collection.</title>
        <authorList>
            <person name="Paulo B.S."/>
            <person name="Recchia M.J.J."/>
            <person name="Lee S."/>
            <person name="Fergusson C.H."/>
            <person name="Romanowski S.B."/>
            <person name="Hernandez A."/>
            <person name="Krull N."/>
            <person name="Liu D.Y."/>
            <person name="Cavanagh H."/>
            <person name="Bos A."/>
            <person name="Gray C.A."/>
            <person name="Murphy B.T."/>
            <person name="Linington R.G."/>
            <person name="Eustaquio A.S."/>
        </authorList>
    </citation>
    <scope>NUCLEOTIDE SEQUENCE [LARGE SCALE GENOMIC DNA]</scope>
    <source>
        <strain evidence="1 2">RL17-350-BIC-E</strain>
    </source>
</reference>
<dbReference type="Proteomes" id="UP001629392">
    <property type="component" value="Unassembled WGS sequence"/>
</dbReference>
<organism evidence="1 2">
    <name type="scientific">Paraburkholderia strydomiana</name>
    <dbReference type="NCBI Taxonomy" id="1245417"/>
    <lineage>
        <taxon>Bacteria</taxon>
        <taxon>Pseudomonadati</taxon>
        <taxon>Pseudomonadota</taxon>
        <taxon>Betaproteobacteria</taxon>
        <taxon>Burkholderiales</taxon>
        <taxon>Burkholderiaceae</taxon>
        <taxon>Paraburkholderia</taxon>
    </lineage>
</organism>
<evidence type="ECO:0000313" key="2">
    <source>
        <dbReference type="Proteomes" id="UP001629392"/>
    </source>
</evidence>
<dbReference type="EMBL" id="JAQQCL010000029">
    <property type="protein sequence ID" value="MFM0720412.1"/>
    <property type="molecule type" value="Genomic_DNA"/>
</dbReference>
<dbReference type="RefSeq" id="WP_408147926.1">
    <property type="nucleotide sequence ID" value="NZ_JAQQCJ010000031.1"/>
</dbReference>
<sequence length="61" mass="7161">MINLIKRGKDLMPGMAEFAVERYVQQRHLPRTAHRYTHTLALRARSIHDHGNRRLRTPGSE</sequence>
<name>A0ABW9EMV6_9BURK</name>